<evidence type="ECO:0000313" key="2">
    <source>
        <dbReference type="Proteomes" id="UP000658980"/>
    </source>
</evidence>
<gene>
    <name evidence="1" type="ORF">H9630_09925</name>
</gene>
<reference evidence="1 2" key="1">
    <citation type="submission" date="2020-08" db="EMBL/GenBank/DDBJ databases">
        <title>A Genomic Blueprint of the Chicken Gut Microbiome.</title>
        <authorList>
            <person name="Gilroy R."/>
            <person name="Ravi A."/>
            <person name="Getino M."/>
            <person name="Pursley I."/>
            <person name="Horton D.L."/>
            <person name="Alikhan N.-F."/>
            <person name="Baker D."/>
            <person name="Gharbi K."/>
            <person name="Hall N."/>
            <person name="Watson M."/>
            <person name="Adriaenssens E.M."/>
            <person name="Foster-Nyarko E."/>
            <person name="Jarju S."/>
            <person name="Secka A."/>
            <person name="Antonio M."/>
            <person name="Oren A."/>
            <person name="Chaudhuri R."/>
            <person name="La Ragione R.M."/>
            <person name="Hildebrand F."/>
            <person name="Pallen M.J."/>
        </authorList>
    </citation>
    <scope>NUCLEOTIDE SEQUENCE [LARGE SCALE GENOMIC DNA]</scope>
    <source>
        <strain evidence="1 2">Sa1BUA13</strain>
    </source>
</reference>
<proteinExistence type="predicted"/>
<protein>
    <submittedName>
        <fullName evidence="1">Uncharacterized protein</fullName>
    </submittedName>
</protein>
<evidence type="ECO:0000313" key="1">
    <source>
        <dbReference type="EMBL" id="MBD8015137.1"/>
    </source>
</evidence>
<sequence>MIGKIFKKLFSRDYGLSATDFASLLGYKTWKEAQKNTYAIFFTQADDCWFATELPDGQWATWKEEGEMPYPFTVFATRNEAIEHLRVMFIKSALPERNWIEETPKKKGKALVDKETQIQILLSGNALQFACETLGVKDMRIREYAEVFTVSMEEVYDYALKHGFPQSDSMKNPLIEGFHYYEKDGKWHTFFRERGQTFDEKNFDDKELGKRYIIKTLVQLSGTGLY</sequence>
<accession>A0ABR8WDM9</accession>
<comment type="caution">
    <text evidence="1">The sequence shown here is derived from an EMBL/GenBank/DDBJ whole genome shotgun (WGS) entry which is preliminary data.</text>
</comment>
<name>A0ABR8WDM9_9BACL</name>
<dbReference type="EMBL" id="JACSPU010000003">
    <property type="protein sequence ID" value="MBD8015137.1"/>
    <property type="molecule type" value="Genomic_DNA"/>
</dbReference>
<keyword evidence="2" id="KW-1185">Reference proteome</keyword>
<organism evidence="1 2">
    <name type="scientific">Planococcus wigleyi</name>
    <dbReference type="NCBI Taxonomy" id="2762216"/>
    <lineage>
        <taxon>Bacteria</taxon>
        <taxon>Bacillati</taxon>
        <taxon>Bacillota</taxon>
        <taxon>Bacilli</taxon>
        <taxon>Bacillales</taxon>
        <taxon>Caryophanaceae</taxon>
        <taxon>Planococcus</taxon>
    </lineage>
</organism>
<dbReference type="RefSeq" id="WP_191715331.1">
    <property type="nucleotide sequence ID" value="NZ_JACSPU010000003.1"/>
</dbReference>
<dbReference type="Proteomes" id="UP000658980">
    <property type="component" value="Unassembled WGS sequence"/>
</dbReference>